<comment type="caution">
    <text evidence="2">The sequence shown here is derived from an EMBL/GenBank/DDBJ whole genome shotgun (WGS) entry which is preliminary data.</text>
</comment>
<name>A0A327QEG1_9BACT</name>
<keyword evidence="1" id="KW-0812">Transmembrane</keyword>
<dbReference type="RefSeq" id="WP_111598705.1">
    <property type="nucleotide sequence ID" value="NZ_QLLL01000006.1"/>
</dbReference>
<evidence type="ECO:0000256" key="1">
    <source>
        <dbReference type="SAM" id="Phobius"/>
    </source>
</evidence>
<gene>
    <name evidence="2" type="ORF">LX64_03267</name>
</gene>
<sequence>MSTIVLQLLGAWFIVFVPLAMIYLFSRSASEVDKDIKDTLANYGFKVLSIKATYKQFPYTPHDANINMAALEYQVAYKEVTFQTPRGKQSSLVAIEYEMYDKPILHFEVDYKQLAS</sequence>
<protein>
    <submittedName>
        <fullName evidence="2">Uncharacterized protein</fullName>
    </submittedName>
</protein>
<keyword evidence="3" id="KW-1185">Reference proteome</keyword>
<keyword evidence="1" id="KW-1133">Transmembrane helix</keyword>
<reference evidence="2 3" key="1">
    <citation type="submission" date="2018-06" db="EMBL/GenBank/DDBJ databases">
        <title>Genomic Encyclopedia of Archaeal and Bacterial Type Strains, Phase II (KMG-II): from individual species to whole genera.</title>
        <authorList>
            <person name="Goeker M."/>
        </authorList>
    </citation>
    <scope>NUCLEOTIDE SEQUENCE [LARGE SCALE GENOMIC DNA]</scope>
    <source>
        <strain evidence="2 3">DSM 23857</strain>
    </source>
</reference>
<accession>A0A327QEG1</accession>
<dbReference type="AlphaFoldDB" id="A0A327QEG1"/>
<evidence type="ECO:0000313" key="3">
    <source>
        <dbReference type="Proteomes" id="UP000249547"/>
    </source>
</evidence>
<feature type="transmembrane region" description="Helical" evidence="1">
    <location>
        <begin position="6"/>
        <end position="25"/>
    </location>
</feature>
<proteinExistence type="predicted"/>
<keyword evidence="1" id="KW-0472">Membrane</keyword>
<organism evidence="2 3">
    <name type="scientific">Chitinophaga skermanii</name>
    <dbReference type="NCBI Taxonomy" id="331697"/>
    <lineage>
        <taxon>Bacteria</taxon>
        <taxon>Pseudomonadati</taxon>
        <taxon>Bacteroidota</taxon>
        <taxon>Chitinophagia</taxon>
        <taxon>Chitinophagales</taxon>
        <taxon>Chitinophagaceae</taxon>
        <taxon>Chitinophaga</taxon>
    </lineage>
</organism>
<dbReference type="EMBL" id="QLLL01000006">
    <property type="protein sequence ID" value="RAJ02258.1"/>
    <property type="molecule type" value="Genomic_DNA"/>
</dbReference>
<evidence type="ECO:0000313" key="2">
    <source>
        <dbReference type="EMBL" id="RAJ02258.1"/>
    </source>
</evidence>
<dbReference type="Proteomes" id="UP000249547">
    <property type="component" value="Unassembled WGS sequence"/>
</dbReference>